<feature type="transmembrane region" description="Helical" evidence="7">
    <location>
        <begin position="95"/>
        <end position="113"/>
    </location>
</feature>
<dbReference type="RefSeq" id="WP_249478922.1">
    <property type="nucleotide sequence ID" value="NZ_CP097218.1"/>
</dbReference>
<sequence>MTQEDRRARKARRRAQNRDPKGEDPKTPRSERARRARDEQKDQMGTASTRDRRVAPEARDLRQSGKSGKAGASLPKLGVRGTLLFLWRQLTSMQTALFLLLLLAIAAVPGSLYPQRNVDASKTEQYISEHGSWAKFLDTLGFFDVFSSVWFSAIYLLLFVSLVGCVIPRLGVHLRQIRSRPPRTPSRLRRFAGFTRVELPGADVEAVTARAAKALRRSRYRTDVLEEKGGARSVTSERGYLRETGNLLFHVALLGVLVGVAAGGLFQYRGQITVVEGEGFSNSLAEYDSFEQGAWYDSSKLPSFRFTLDDFRAEYDTSSNEHRFGQPKKFEADVTVDDPDKADEYSKTLRVNQPLHVQGTTMYLLGNGYAPEVTVKDPEGNVVAEGPIITIPSGDTGYTSQLVIKAPDAQPKQMAVVGFFLPTGVIDEKGPHSEFPGLVNPQLALTVYNGDLGLDDGVPKNAYQVDVSSLTPVADSDGNQSLVSLTPGDSTKLADGSSISFDGVKRYAAFDIKRDPFQVFTLVMALSAVLGLVLSLFVPRRRVWVRAVPSAHGVVLEVAGLARSDDDRLVEDVQALAERLADSASPTSDPSSADSPSSDSSSSDSSSPDSPRPAPEPPETDSSQSKPSHEGPLQ</sequence>
<accession>A0ABY4N8K6</accession>
<keyword evidence="4 7" id="KW-1133">Transmembrane helix</keyword>
<keyword evidence="2 7" id="KW-0812">Transmembrane</keyword>
<evidence type="ECO:0000256" key="4">
    <source>
        <dbReference type="ARBA" id="ARBA00022989"/>
    </source>
</evidence>
<dbReference type="PANTHER" id="PTHR31566">
    <property type="entry name" value="CYTOCHROME C BIOGENESIS PROTEIN CCS1, CHLOROPLASTIC"/>
    <property type="match status" value="1"/>
</dbReference>
<dbReference type="EMBL" id="CP097218">
    <property type="protein sequence ID" value="UQN29738.1"/>
    <property type="molecule type" value="Genomic_DNA"/>
</dbReference>
<dbReference type="InterPro" id="IPR007816">
    <property type="entry name" value="ResB-like_domain"/>
</dbReference>
<evidence type="ECO:0000256" key="5">
    <source>
        <dbReference type="ARBA" id="ARBA00023136"/>
    </source>
</evidence>
<keyword evidence="3" id="KW-0201">Cytochrome c-type biogenesis</keyword>
<evidence type="ECO:0000256" key="6">
    <source>
        <dbReference type="SAM" id="MobiDB-lite"/>
    </source>
</evidence>
<evidence type="ECO:0000256" key="3">
    <source>
        <dbReference type="ARBA" id="ARBA00022748"/>
    </source>
</evidence>
<protein>
    <submittedName>
        <fullName evidence="9">Cytochrome c biogenesis protein ResB</fullName>
    </submittedName>
</protein>
<keyword evidence="10" id="KW-1185">Reference proteome</keyword>
<name>A0ABY4N8K6_9MICO</name>
<evidence type="ECO:0000313" key="10">
    <source>
        <dbReference type="Proteomes" id="UP001055868"/>
    </source>
</evidence>
<feature type="region of interest" description="Disordered" evidence="6">
    <location>
        <begin position="579"/>
        <end position="634"/>
    </location>
</feature>
<dbReference type="Proteomes" id="UP001055868">
    <property type="component" value="Chromosome"/>
</dbReference>
<feature type="transmembrane region" description="Helical" evidence="7">
    <location>
        <begin position="517"/>
        <end position="538"/>
    </location>
</feature>
<feature type="compositionally biased region" description="Basic and acidic residues" evidence="6">
    <location>
        <begin position="49"/>
        <end position="63"/>
    </location>
</feature>
<feature type="domain" description="ResB-like" evidence="8">
    <location>
        <begin position="93"/>
        <end position="572"/>
    </location>
</feature>
<evidence type="ECO:0000313" key="9">
    <source>
        <dbReference type="EMBL" id="UQN29738.1"/>
    </source>
</evidence>
<dbReference type="Pfam" id="PF05140">
    <property type="entry name" value="ResB"/>
    <property type="match status" value="1"/>
</dbReference>
<feature type="compositionally biased region" description="Low complexity" evidence="6">
    <location>
        <begin position="582"/>
        <end position="609"/>
    </location>
</feature>
<gene>
    <name evidence="9" type="ORF">M4486_19255</name>
</gene>
<dbReference type="InterPro" id="IPR023494">
    <property type="entry name" value="Cyt_c_bgen_Ccs1/CcsB/ResB"/>
</dbReference>
<keyword evidence="5 7" id="KW-0472">Membrane</keyword>
<evidence type="ECO:0000256" key="2">
    <source>
        <dbReference type="ARBA" id="ARBA00022692"/>
    </source>
</evidence>
<feature type="region of interest" description="Disordered" evidence="6">
    <location>
        <begin position="1"/>
        <end position="73"/>
    </location>
</feature>
<proteinExistence type="predicted"/>
<dbReference type="PANTHER" id="PTHR31566:SF0">
    <property type="entry name" value="CYTOCHROME C BIOGENESIS PROTEIN CCS1, CHLOROPLASTIC"/>
    <property type="match status" value="1"/>
</dbReference>
<feature type="compositionally biased region" description="Basic and acidic residues" evidence="6">
    <location>
        <begin position="16"/>
        <end position="42"/>
    </location>
</feature>
<evidence type="ECO:0000256" key="1">
    <source>
        <dbReference type="ARBA" id="ARBA00004141"/>
    </source>
</evidence>
<feature type="transmembrane region" description="Helical" evidence="7">
    <location>
        <begin position="247"/>
        <end position="266"/>
    </location>
</feature>
<evidence type="ECO:0000259" key="8">
    <source>
        <dbReference type="Pfam" id="PF05140"/>
    </source>
</evidence>
<evidence type="ECO:0000256" key="7">
    <source>
        <dbReference type="SAM" id="Phobius"/>
    </source>
</evidence>
<comment type="subcellular location">
    <subcellularLocation>
        <location evidence="1">Membrane</location>
        <topology evidence="1">Multi-pass membrane protein</topology>
    </subcellularLocation>
</comment>
<feature type="transmembrane region" description="Helical" evidence="7">
    <location>
        <begin position="149"/>
        <end position="172"/>
    </location>
</feature>
<organism evidence="9 10">
    <name type="scientific">Brachybacterium kimchii</name>
    <dbReference type="NCBI Taxonomy" id="2942909"/>
    <lineage>
        <taxon>Bacteria</taxon>
        <taxon>Bacillati</taxon>
        <taxon>Actinomycetota</taxon>
        <taxon>Actinomycetes</taxon>
        <taxon>Micrococcales</taxon>
        <taxon>Dermabacteraceae</taxon>
        <taxon>Brachybacterium</taxon>
    </lineage>
</organism>
<reference evidence="9" key="1">
    <citation type="submission" date="2022-05" db="EMBL/GenBank/DDBJ databases">
        <title>Genomic analysis of Brachybacterium sp. CBA3104.</title>
        <authorList>
            <person name="Roh S.W."/>
            <person name="Kim Y.B."/>
            <person name="Kim Y."/>
        </authorList>
    </citation>
    <scope>NUCLEOTIDE SEQUENCE</scope>
    <source>
        <strain evidence="9">CBA3104</strain>
    </source>
</reference>